<protein>
    <submittedName>
        <fullName evidence="5">Uncharacterized protein</fullName>
    </submittedName>
</protein>
<dbReference type="RefSeq" id="XP_001227151.1">
    <property type="nucleotide sequence ID" value="XM_001227150.1"/>
</dbReference>
<dbReference type="CDD" id="cd18809">
    <property type="entry name" value="SF1_C_RecD"/>
    <property type="match status" value="1"/>
</dbReference>
<dbReference type="EMBL" id="CH408034">
    <property type="protein sequence ID" value="EAQ85210.1"/>
    <property type="molecule type" value="Genomic_DNA"/>
</dbReference>
<dbReference type="Pfam" id="PF14214">
    <property type="entry name" value="Helitron_like_N"/>
    <property type="match status" value="1"/>
</dbReference>
<dbReference type="Pfam" id="PF21530">
    <property type="entry name" value="Pif1_2B_dom"/>
    <property type="match status" value="1"/>
</dbReference>
<feature type="domain" description="Helitron helicase-like" evidence="2">
    <location>
        <begin position="483"/>
        <end position="608"/>
    </location>
</feature>
<dbReference type="Gene3D" id="3.40.50.300">
    <property type="entry name" value="P-loop containing nucleotide triphosphate hydrolases"/>
    <property type="match status" value="1"/>
</dbReference>
<dbReference type="VEuPathDB" id="FungiDB:CHGG_09224"/>
<name>Q2GS30_CHAGB</name>
<proteinExistence type="predicted"/>
<dbReference type="Proteomes" id="UP000001056">
    <property type="component" value="Unassembled WGS sequence"/>
</dbReference>
<evidence type="ECO:0000259" key="2">
    <source>
        <dbReference type="Pfam" id="PF14214"/>
    </source>
</evidence>
<dbReference type="GeneID" id="4394654"/>
<dbReference type="HOGENOM" id="CLU_349187_0_0_1"/>
<evidence type="ECO:0000256" key="1">
    <source>
        <dbReference type="SAM" id="MobiDB-lite"/>
    </source>
</evidence>
<evidence type="ECO:0000313" key="5">
    <source>
        <dbReference type="EMBL" id="EAQ85210.1"/>
    </source>
</evidence>
<dbReference type="InterPro" id="IPR051055">
    <property type="entry name" value="PIF1_helicase"/>
</dbReference>
<dbReference type="OrthoDB" id="432234at2759"/>
<reference evidence="6" key="1">
    <citation type="journal article" date="2015" name="Genome Announc.">
        <title>Draft genome sequence of the cellulolytic fungus Chaetomium globosum.</title>
        <authorList>
            <person name="Cuomo C.A."/>
            <person name="Untereiner W.A."/>
            <person name="Ma L.-J."/>
            <person name="Grabherr M."/>
            <person name="Birren B.W."/>
        </authorList>
    </citation>
    <scope>NUCLEOTIDE SEQUENCE [LARGE SCALE GENOMIC DNA]</scope>
    <source>
        <strain evidence="6">ATCC 6205 / CBS 148.51 / DSM 1962 / NBRC 6347 / NRRL 1970</strain>
    </source>
</reference>
<dbReference type="InterPro" id="IPR025476">
    <property type="entry name" value="Helitron_helicase-like"/>
</dbReference>
<feature type="compositionally biased region" description="Polar residues" evidence="1">
    <location>
        <begin position="72"/>
        <end position="87"/>
    </location>
</feature>
<gene>
    <name evidence="5" type="ORF">CHGG_09224</name>
</gene>
<sequence length="884" mass="99079">MEGAASPAAQKRAASTVSISAVSAIGRGERPAPARPDPVHLAPRQNLTHRVLASMYHEGGRHRVQRRHGEEPSQTPTMSGLLRQQQPADAEDGPASAQQRDDAPSAVRDDEDNPQATQPQLPRVGRIPARRRPPPSSPPRSHGRRRGRPRLSRNPVGRPRGHRSAAVPPRDESPPRQFDEPGPRFTGGDQETPLLAEDIAVKREFDEALAAETMQRCLRCKEQWFDVKLMADGVCKRCHDKDDKKRQDEPFLLSAENKLDFGAVPPELPQLEPLEELFIARVHVSVNVRGQQYKYRGHVVHFLRDVGKVYSELPLLSKDLDIVILRPRGSEGVEQMDRQFRNRFRVCRAAVETWLRFLADNHPGYRNFTWNYDNLSQLPEDGDVFDQLNIHEVAESGGLPADSGPVEEPEEDGEVVDEAAVPNTLIHDSEMNQLQGRVNNGPVEVNEQVPLEPVDPQAAHQLQMPSIQRTPLDEFNQKHTLLSHAMKWEDGRFAKHHSFRFIALNTLMRQQARGHSRVYVSKNHRTPLTKEALQEALADPDRPEAQAILNRISRFAGVIKDTRPFWYRRRRECESFAHCLGVPSTFITLSPADLHWQSLYQHMPEYEEWKALDELISTSLIRRPKWMELADGQILALRLSLIMDNSAAAVARKMCRGCRTEKDIGQFHDLRGNGKAQVVEYNHQHMFGLDSPAIQVEAKHEGVGAEKVESSNAGNLAKRLPLCVGCRVMLTRNLWADVGLVNGAQGTDGPAFTMPNGEPLRSGEKLAVPILRVRQDFMVGANSCSREQFPLLVSYAITVHKSQGITLDKVVCDISAPEFTSGLSYVAVSRVKTLGGLMFERPFDRSRIYRETPSRAMGLKLSDHATRQLQALDAVAGEVPSESN</sequence>
<feature type="region of interest" description="Disordered" evidence="1">
    <location>
        <begin position="23"/>
        <end position="192"/>
    </location>
</feature>
<dbReference type="SUPFAM" id="SSF52540">
    <property type="entry name" value="P-loop containing nucleoside triphosphate hydrolases"/>
    <property type="match status" value="1"/>
</dbReference>
<dbReference type="InParanoid" id="Q2GS30"/>
<accession>Q2GS30</accession>
<feature type="domain" description="DUF6570" evidence="3">
    <location>
        <begin position="247"/>
        <end position="375"/>
    </location>
</feature>
<keyword evidence="6" id="KW-1185">Reference proteome</keyword>
<dbReference type="InterPro" id="IPR027417">
    <property type="entry name" value="P-loop_NTPase"/>
</dbReference>
<evidence type="ECO:0000313" key="6">
    <source>
        <dbReference type="Proteomes" id="UP000001056"/>
    </source>
</evidence>
<dbReference type="eggNOG" id="KOG0987">
    <property type="taxonomic scope" value="Eukaryota"/>
</dbReference>
<dbReference type="Pfam" id="PF20209">
    <property type="entry name" value="DUF6570"/>
    <property type="match status" value="1"/>
</dbReference>
<evidence type="ECO:0000259" key="3">
    <source>
        <dbReference type="Pfam" id="PF20209"/>
    </source>
</evidence>
<feature type="domain" description="DNA helicase Pif1-like 2B" evidence="4">
    <location>
        <begin position="717"/>
        <end position="746"/>
    </location>
</feature>
<feature type="compositionally biased region" description="Basic residues" evidence="1">
    <location>
        <begin position="141"/>
        <end position="151"/>
    </location>
</feature>
<evidence type="ECO:0000259" key="4">
    <source>
        <dbReference type="Pfam" id="PF21530"/>
    </source>
</evidence>
<dbReference type="AlphaFoldDB" id="Q2GS30"/>
<dbReference type="InterPro" id="IPR046700">
    <property type="entry name" value="DUF6570"/>
</dbReference>
<organism evidence="5 6">
    <name type="scientific">Chaetomium globosum (strain ATCC 6205 / CBS 148.51 / DSM 1962 / NBRC 6347 / NRRL 1970)</name>
    <name type="common">Soil fungus</name>
    <dbReference type="NCBI Taxonomy" id="306901"/>
    <lineage>
        <taxon>Eukaryota</taxon>
        <taxon>Fungi</taxon>
        <taxon>Dikarya</taxon>
        <taxon>Ascomycota</taxon>
        <taxon>Pezizomycotina</taxon>
        <taxon>Sordariomycetes</taxon>
        <taxon>Sordariomycetidae</taxon>
        <taxon>Sordariales</taxon>
        <taxon>Chaetomiaceae</taxon>
        <taxon>Chaetomium</taxon>
    </lineage>
</organism>
<dbReference type="PANTHER" id="PTHR47642">
    <property type="entry name" value="ATP-DEPENDENT DNA HELICASE"/>
    <property type="match status" value="1"/>
</dbReference>
<dbReference type="InterPro" id="IPR049163">
    <property type="entry name" value="Pif1-like_2B_dom"/>
</dbReference>
<feature type="compositionally biased region" description="Basic and acidic residues" evidence="1">
    <location>
        <begin position="169"/>
        <end position="182"/>
    </location>
</feature>